<dbReference type="Proteomes" id="UP000321717">
    <property type="component" value="Unassembled WGS sequence"/>
</dbReference>
<accession>A0A512HD16</accession>
<evidence type="ECO:0000313" key="1">
    <source>
        <dbReference type="EMBL" id="GEO83346.1"/>
    </source>
</evidence>
<protein>
    <submittedName>
        <fullName evidence="1">Uncharacterized protein</fullName>
    </submittedName>
</protein>
<evidence type="ECO:0000313" key="2">
    <source>
        <dbReference type="Proteomes" id="UP000321717"/>
    </source>
</evidence>
<proteinExistence type="predicted"/>
<sequence>MQAAQWLDKKLTVRTSKQLRNAICDSLLEAMSLPRLPSSADQAKPQRIDSRG</sequence>
<dbReference type="AlphaFoldDB" id="A0A512HD16"/>
<dbReference type="EMBL" id="BJZP01000001">
    <property type="protein sequence ID" value="GEO83346.1"/>
    <property type="molecule type" value="Genomic_DNA"/>
</dbReference>
<gene>
    <name evidence="1" type="ORF">RNA01_02780</name>
</gene>
<organism evidence="1 2">
    <name type="scientific">Ciceribacter naphthalenivorans</name>
    <dbReference type="NCBI Taxonomy" id="1118451"/>
    <lineage>
        <taxon>Bacteria</taxon>
        <taxon>Pseudomonadati</taxon>
        <taxon>Pseudomonadota</taxon>
        <taxon>Alphaproteobacteria</taxon>
        <taxon>Hyphomicrobiales</taxon>
        <taxon>Rhizobiaceae</taxon>
        <taxon>Ciceribacter</taxon>
    </lineage>
</organism>
<comment type="caution">
    <text evidence="1">The sequence shown here is derived from an EMBL/GenBank/DDBJ whole genome shotgun (WGS) entry which is preliminary data.</text>
</comment>
<keyword evidence="2" id="KW-1185">Reference proteome</keyword>
<name>A0A512HD16_9HYPH</name>
<reference evidence="1 2" key="1">
    <citation type="submission" date="2019-07" db="EMBL/GenBank/DDBJ databases">
        <title>Whole genome shotgun sequence of Rhizobium naphthalenivorans NBRC 107585.</title>
        <authorList>
            <person name="Hosoyama A."/>
            <person name="Uohara A."/>
            <person name="Ohji S."/>
            <person name="Ichikawa N."/>
        </authorList>
    </citation>
    <scope>NUCLEOTIDE SEQUENCE [LARGE SCALE GENOMIC DNA]</scope>
    <source>
        <strain evidence="1 2">NBRC 107585</strain>
    </source>
</reference>